<gene>
    <name evidence="1" type="ORF">PITCH_A230069</name>
</gene>
<protein>
    <recommendedName>
        <fullName evidence="2">LysM domain-containing protein</fullName>
    </recommendedName>
</protein>
<reference evidence="1" key="1">
    <citation type="submission" date="2018-01" db="EMBL/GenBank/DDBJ databases">
        <authorList>
            <person name="Regsiter A."/>
            <person name="William W."/>
        </authorList>
    </citation>
    <scope>NUCLEOTIDE SEQUENCE</scope>
    <source>
        <strain evidence="1">TRIP AH-1</strain>
    </source>
</reference>
<evidence type="ECO:0000313" key="1">
    <source>
        <dbReference type="EMBL" id="SPD74385.1"/>
    </source>
</evidence>
<evidence type="ECO:0008006" key="2">
    <source>
        <dbReference type="Google" id="ProtNLM"/>
    </source>
</evidence>
<dbReference type="EMBL" id="OJIN01000146">
    <property type="protein sequence ID" value="SPD74385.1"/>
    <property type="molecule type" value="Genomic_DNA"/>
</dbReference>
<name>A0A445MY42_9BACT</name>
<sequence length="96" mass="11050">MIGRRSRYAASILYTSGDGDFLGTRLPTEDKPRPDDRFHTVIEGDRVDLLAHRYLGQADLWWIICDYNDIFFPLDLTPGTILRIPSAEHVSMRLLD</sequence>
<dbReference type="AlphaFoldDB" id="A0A445MY42"/>
<organism evidence="1">
    <name type="scientific">uncultured Desulfobacterium sp</name>
    <dbReference type="NCBI Taxonomy" id="201089"/>
    <lineage>
        <taxon>Bacteria</taxon>
        <taxon>Pseudomonadati</taxon>
        <taxon>Thermodesulfobacteriota</taxon>
        <taxon>Desulfobacteria</taxon>
        <taxon>Desulfobacterales</taxon>
        <taxon>Desulfobacteriaceae</taxon>
        <taxon>Desulfobacterium</taxon>
        <taxon>environmental samples</taxon>
    </lineage>
</organism>
<accession>A0A445MY42</accession>
<proteinExistence type="predicted"/>